<dbReference type="EMBL" id="JAOALG010000001">
    <property type="protein sequence ID" value="MEQ5837919.1"/>
    <property type="molecule type" value="Genomic_DNA"/>
</dbReference>
<dbReference type="PROSITE" id="PS00216">
    <property type="entry name" value="SUGAR_TRANSPORT_1"/>
    <property type="match status" value="1"/>
</dbReference>
<dbReference type="Pfam" id="PF00083">
    <property type="entry name" value="Sugar_tr"/>
    <property type="match status" value="1"/>
</dbReference>
<evidence type="ECO:0000256" key="1">
    <source>
        <dbReference type="ARBA" id="ARBA00004141"/>
    </source>
</evidence>
<comment type="caution">
    <text evidence="7">The sequence shown here is derived from an EMBL/GenBank/DDBJ whole genome shotgun (WGS) entry which is preliminary data.</text>
</comment>
<protein>
    <submittedName>
        <fullName evidence="7">MFS transporter</fullName>
    </submittedName>
</protein>
<dbReference type="Gene3D" id="1.20.1250.20">
    <property type="entry name" value="MFS general substrate transporter like domains"/>
    <property type="match status" value="1"/>
</dbReference>
<dbReference type="Proteomes" id="UP001469089">
    <property type="component" value="Unassembled WGS sequence"/>
</dbReference>
<proteinExistence type="predicted"/>
<feature type="transmembrane region" description="Helical" evidence="5">
    <location>
        <begin position="102"/>
        <end position="122"/>
    </location>
</feature>
<evidence type="ECO:0000259" key="6">
    <source>
        <dbReference type="PROSITE" id="PS50850"/>
    </source>
</evidence>
<dbReference type="PANTHER" id="PTHR23508:SF10">
    <property type="entry name" value="CARBOXYLIC ACID TRANSPORTER PROTEIN HOMOLOG"/>
    <property type="match status" value="1"/>
</dbReference>
<dbReference type="PANTHER" id="PTHR23508">
    <property type="entry name" value="CARBOXYLIC ACID TRANSPORTER PROTEIN HOMOLOG"/>
    <property type="match status" value="1"/>
</dbReference>
<feature type="domain" description="Major facilitator superfamily (MFS) profile" evidence="6">
    <location>
        <begin position="1"/>
        <end position="288"/>
    </location>
</feature>
<evidence type="ECO:0000256" key="3">
    <source>
        <dbReference type="ARBA" id="ARBA00022989"/>
    </source>
</evidence>
<keyword evidence="3 5" id="KW-1133">Transmembrane helix</keyword>
<keyword evidence="8" id="KW-1185">Reference proteome</keyword>
<dbReference type="SUPFAM" id="SSF103473">
    <property type="entry name" value="MFS general substrate transporter"/>
    <property type="match status" value="1"/>
</dbReference>
<reference evidence="7 8" key="1">
    <citation type="journal article" date="2024" name="Chem. Sci.">
        <title>Discovery of a lagriamide polyketide by integrated genome mining, isotopic labeling, and untargeted metabolomics.</title>
        <authorList>
            <person name="Fergusson C.H."/>
            <person name="Saulog J."/>
            <person name="Paulo B.S."/>
            <person name="Wilson D.M."/>
            <person name="Liu D.Y."/>
            <person name="Morehouse N.J."/>
            <person name="Waterworth S."/>
            <person name="Barkei J."/>
            <person name="Gray C.A."/>
            <person name="Kwan J.C."/>
            <person name="Eustaquio A.S."/>
            <person name="Linington R.G."/>
        </authorList>
    </citation>
    <scope>NUCLEOTIDE SEQUENCE [LARGE SCALE GENOMIC DNA]</scope>
    <source>
        <strain evidence="7 8">RL17-338-BIF-B</strain>
    </source>
</reference>
<dbReference type="InterPro" id="IPR020846">
    <property type="entry name" value="MFS_dom"/>
</dbReference>
<dbReference type="RefSeq" id="WP_349540837.1">
    <property type="nucleotide sequence ID" value="NZ_JAOALG010000001.1"/>
</dbReference>
<evidence type="ECO:0000313" key="8">
    <source>
        <dbReference type="Proteomes" id="UP001469089"/>
    </source>
</evidence>
<dbReference type="InterPro" id="IPR005829">
    <property type="entry name" value="Sugar_transporter_CS"/>
</dbReference>
<keyword evidence="2 5" id="KW-0812">Transmembrane</keyword>
<dbReference type="InterPro" id="IPR005828">
    <property type="entry name" value="MFS_sugar_transport-like"/>
</dbReference>
<sequence length="293" mass="31696">MSFLQSGYGWGTFIASAAWYAISSTNPLGQNSWRLMFLLGALPALFVLYLRRGVDESEKWLSAVRKQQWVAEAGSGNPASKPLKRPFPLKQLFASAESRRRILLSLLLSIVTSIGLWAVSSWLPSYATSLAQSEGLANASAWGAKVSIAFTIGTIVAFTIAGFVVDAIGRRPFMCLTFAGSLLMTIVSYRLVSSAQTMLWVAPIDGFFTLGCAYVWMAIYPAELFPSSVRASAISSVFNGARMIAWVFPILAGSMIHSFGGISRAALCIGSVYALGIVVPWFLPETINQPLPD</sequence>
<comment type="subcellular location">
    <subcellularLocation>
        <location evidence="1">Membrane</location>
        <topology evidence="1">Multi-pass membrane protein</topology>
    </subcellularLocation>
</comment>
<feature type="transmembrane region" description="Helical" evidence="5">
    <location>
        <begin position="33"/>
        <end position="50"/>
    </location>
</feature>
<evidence type="ECO:0000256" key="5">
    <source>
        <dbReference type="SAM" id="Phobius"/>
    </source>
</evidence>
<dbReference type="InterPro" id="IPR036259">
    <property type="entry name" value="MFS_trans_sf"/>
</dbReference>
<dbReference type="PROSITE" id="PS50850">
    <property type="entry name" value="MFS"/>
    <property type="match status" value="1"/>
</dbReference>
<feature type="transmembrane region" description="Helical" evidence="5">
    <location>
        <begin position="262"/>
        <end position="283"/>
    </location>
</feature>
<organism evidence="7 8">
    <name type="scientific">Paraburkholderia acidicola</name>
    <dbReference type="NCBI Taxonomy" id="1912599"/>
    <lineage>
        <taxon>Bacteria</taxon>
        <taxon>Pseudomonadati</taxon>
        <taxon>Pseudomonadota</taxon>
        <taxon>Betaproteobacteria</taxon>
        <taxon>Burkholderiales</taxon>
        <taxon>Burkholderiaceae</taxon>
        <taxon>Paraburkholderia</taxon>
    </lineage>
</organism>
<name>A0ABV1LF19_9BURK</name>
<feature type="transmembrane region" description="Helical" evidence="5">
    <location>
        <begin position="142"/>
        <end position="165"/>
    </location>
</feature>
<accession>A0ABV1LF19</accession>
<evidence type="ECO:0000256" key="2">
    <source>
        <dbReference type="ARBA" id="ARBA00022692"/>
    </source>
</evidence>
<feature type="transmembrane region" description="Helical" evidence="5">
    <location>
        <begin position="198"/>
        <end position="219"/>
    </location>
</feature>
<feature type="transmembrane region" description="Helical" evidence="5">
    <location>
        <begin position="231"/>
        <end position="256"/>
    </location>
</feature>
<gene>
    <name evidence="7" type="ORF">N0A02_00505</name>
</gene>
<evidence type="ECO:0000313" key="7">
    <source>
        <dbReference type="EMBL" id="MEQ5837919.1"/>
    </source>
</evidence>
<evidence type="ECO:0000256" key="4">
    <source>
        <dbReference type="ARBA" id="ARBA00023136"/>
    </source>
</evidence>
<keyword evidence="4 5" id="KW-0472">Membrane</keyword>